<keyword evidence="4 13" id="KW-0812">Transmembrane</keyword>
<evidence type="ECO:0000313" key="16">
    <source>
        <dbReference type="Proteomes" id="UP001227230"/>
    </source>
</evidence>
<evidence type="ECO:0000256" key="6">
    <source>
        <dbReference type="ARBA" id="ARBA00022741"/>
    </source>
</evidence>
<dbReference type="PROSITE" id="PS50011">
    <property type="entry name" value="PROTEIN_KINASE_DOM"/>
    <property type="match status" value="3"/>
</dbReference>
<keyword evidence="6 12" id="KW-0547">Nucleotide-binding</keyword>
<feature type="transmembrane region" description="Helical" evidence="13">
    <location>
        <begin position="816"/>
        <end position="837"/>
    </location>
</feature>
<dbReference type="InterPro" id="IPR045874">
    <property type="entry name" value="LRK10/LRL21-25-like"/>
</dbReference>
<dbReference type="InterPro" id="IPR008271">
    <property type="entry name" value="Ser/Thr_kinase_AS"/>
</dbReference>
<evidence type="ECO:0000256" key="3">
    <source>
        <dbReference type="ARBA" id="ARBA00022679"/>
    </source>
</evidence>
<evidence type="ECO:0000256" key="8">
    <source>
        <dbReference type="ARBA" id="ARBA00022840"/>
    </source>
</evidence>
<dbReference type="Pfam" id="PF00069">
    <property type="entry name" value="Pkinase"/>
    <property type="match status" value="1"/>
</dbReference>
<evidence type="ECO:0000256" key="13">
    <source>
        <dbReference type="SAM" id="Phobius"/>
    </source>
</evidence>
<evidence type="ECO:0000256" key="12">
    <source>
        <dbReference type="PROSITE-ProRule" id="PRU10141"/>
    </source>
</evidence>
<feature type="binding site" evidence="12">
    <location>
        <position position="925"/>
    </location>
    <ligand>
        <name>ATP</name>
        <dbReference type="ChEBI" id="CHEBI:30616"/>
    </ligand>
</feature>
<keyword evidence="16" id="KW-1185">Reference proteome</keyword>
<keyword evidence="7" id="KW-0418">Kinase</keyword>
<keyword evidence="8 12" id="KW-0067">ATP-binding</keyword>
<evidence type="ECO:0000256" key="11">
    <source>
        <dbReference type="ARBA" id="ARBA00023180"/>
    </source>
</evidence>
<dbReference type="InterPro" id="IPR001245">
    <property type="entry name" value="Ser-Thr/Tyr_kinase_cat_dom"/>
</dbReference>
<dbReference type="InterPro" id="IPR011009">
    <property type="entry name" value="Kinase-like_dom_sf"/>
</dbReference>
<keyword evidence="10 13" id="KW-0472">Membrane</keyword>
<dbReference type="Pfam" id="PF07714">
    <property type="entry name" value="PK_Tyr_Ser-Thr"/>
    <property type="match status" value="2"/>
</dbReference>
<feature type="domain" description="Protein kinase" evidence="14">
    <location>
        <begin position="470"/>
        <end position="758"/>
    </location>
</feature>
<dbReference type="InterPro" id="IPR000719">
    <property type="entry name" value="Prot_kinase_dom"/>
</dbReference>
<evidence type="ECO:0000256" key="7">
    <source>
        <dbReference type="ARBA" id="ARBA00022777"/>
    </source>
</evidence>
<keyword evidence="5" id="KW-0732">Signal</keyword>
<organism evidence="15 16">
    <name type="scientific">Vitis vinifera</name>
    <name type="common">Grape</name>
    <dbReference type="NCBI Taxonomy" id="29760"/>
    <lineage>
        <taxon>Eukaryota</taxon>
        <taxon>Viridiplantae</taxon>
        <taxon>Streptophyta</taxon>
        <taxon>Embryophyta</taxon>
        <taxon>Tracheophyta</taxon>
        <taxon>Spermatophyta</taxon>
        <taxon>Magnoliopsida</taxon>
        <taxon>eudicotyledons</taxon>
        <taxon>Gunneridae</taxon>
        <taxon>Pentapetalae</taxon>
        <taxon>rosids</taxon>
        <taxon>Vitales</taxon>
        <taxon>Vitaceae</taxon>
        <taxon>Viteae</taxon>
        <taxon>Vitis</taxon>
    </lineage>
</organism>
<accession>A0ABY9BRU2</accession>
<evidence type="ECO:0000256" key="9">
    <source>
        <dbReference type="ARBA" id="ARBA00022989"/>
    </source>
</evidence>
<dbReference type="SMART" id="SM00220">
    <property type="entry name" value="S_TKc"/>
    <property type="match status" value="3"/>
</dbReference>
<gene>
    <name evidence="15" type="ORF">VitviT2T_004552</name>
</gene>
<feature type="transmembrane region" description="Helical" evidence="13">
    <location>
        <begin position="401"/>
        <end position="423"/>
    </location>
</feature>
<sequence length="1232" mass="139101">MVYKGQFPNGVKIAVKVLNRNSDRQTEEQFMAEVGTIGRTYHINLVRLYGFCYDQFMSALVYKYLENESLDKYLFSEAREIEWEKLHHITVRTTKGIAYLYEECVQRITHYDIKPGNVLLDANFFPKVADFGLAKLCNRDNTHLTVSGYRGTPGYSAPEFLLKNLPITNKCDVFSFGMLLFEIVGRRRNAKVGSNDSMDWFFKHVWEEYEKGNLAAMTVACGIEEKNREKTERMSMVALSVAHNVVKEKTTTDLMKALSGMYEKPSENNKVHLMKKLFNLKMTENASIAQHLNEFNTITNQLSYVEIDFDDEIRALIVLASLPNSWETMRMTVSNSMGKEKLKYNDIRDLILAEEIRRRDAGETSGFGSALNLETRSRARSDLPKRMSSDFSPPTDNNSGVAAAVIVSSLVVVGKIAVIYLLCARKARKPIVKELQAREVDAPTMERFFQEIAKEKPVRFTAQQLCSFTANYSTTLGSGGFGVVYKGQFLNGVKIAVKVLNRSPDRQAGEQFMAEVGTIGRTYHMNLVRLYGFCHDQFMSALVYEYLENGSLDKYLFSEAREIEWEKLHHIAVGTAKGIAYLHEECVQRIIHYDIKPGNVLLDANFFPKVADFGLAKLCNRDNTHLTVSGYRGTPGYSAPEFLLKNHPITHKCDVYSFGMLLFEIVGRRRNAKIGSNESMDWFPKHVWEEYEKGDLAAMTVACGIEEKDREKAERMSMVALWCVQDSPDSRPLMSAVVKMLEGGVEVMPPPKPFHYLYSVGINVLQQANETGTSSSYATSKETNSIWYKETTPIMAKYEIQMSSYDYSPPSNNSGITAGAVILSLVVLGIIAVISLVCARKAKKAIVTELQAAVAPPPVNTIQVWEVDTPTMEKFFQELAREKPVRFTAQQLCSFTDNYTTTLGSGGFGMVYKGQFPNGVKIAVKVLNRSPDRQAEEQFMAEVGTIGRTYHINLVRLYGFCYDQFMSALVYEYLENGSLDKYLFSEAQEVEWEKLHHIAVGTAKGIAYLHEECVERIIHYDIKPGNILLDANFFPKVADFGLAKLCNRDGTHLTVSGYRGTPGYSAPEFLLKNHPITHKCDVYSFGMLLFEIVGRRRNAKVGSNESMDWFPKHTWEEYEKGDLAAMTVACGIEEKDREKAERMSMVALWCVQDSPDSRPPMSAVVKMLEGGVEVMPPPKPFHYLYSVGMNVFQQANETGTNSSYATSEETSSIWYKETTPIMAKYEIQVASS</sequence>
<evidence type="ECO:0000256" key="5">
    <source>
        <dbReference type="ARBA" id="ARBA00022729"/>
    </source>
</evidence>
<dbReference type="Gene3D" id="1.10.510.10">
    <property type="entry name" value="Transferase(Phosphotransferase) domain 1"/>
    <property type="match status" value="3"/>
</dbReference>
<feature type="domain" description="Protein kinase" evidence="14">
    <location>
        <begin position="897"/>
        <end position="1185"/>
    </location>
</feature>
<keyword evidence="11" id="KW-0325">Glycoprotein</keyword>
<evidence type="ECO:0000256" key="1">
    <source>
        <dbReference type="ARBA" id="ARBA00004479"/>
    </source>
</evidence>
<dbReference type="InterPro" id="IPR017441">
    <property type="entry name" value="Protein_kinase_ATP_BS"/>
</dbReference>
<evidence type="ECO:0000256" key="2">
    <source>
        <dbReference type="ARBA" id="ARBA00022527"/>
    </source>
</evidence>
<evidence type="ECO:0000313" key="15">
    <source>
        <dbReference type="EMBL" id="WJZ84980.1"/>
    </source>
</evidence>
<comment type="subcellular location">
    <subcellularLocation>
        <location evidence="1">Membrane</location>
        <topology evidence="1">Single-pass type I membrane protein</topology>
    </subcellularLocation>
</comment>
<dbReference type="Proteomes" id="UP001227230">
    <property type="component" value="Chromosome 4"/>
</dbReference>
<protein>
    <recommendedName>
        <fullName evidence="14">Protein kinase domain-containing protein</fullName>
    </recommendedName>
</protein>
<keyword evidence="2" id="KW-0723">Serine/threonine-protein kinase</keyword>
<dbReference type="PROSITE" id="PS00107">
    <property type="entry name" value="PROTEIN_KINASE_ATP"/>
    <property type="match status" value="2"/>
</dbReference>
<dbReference type="Gene3D" id="3.30.200.20">
    <property type="entry name" value="Phosphorylase Kinase, domain 1"/>
    <property type="match status" value="3"/>
</dbReference>
<dbReference type="PROSITE" id="PS00108">
    <property type="entry name" value="PROTEIN_KINASE_ST"/>
    <property type="match status" value="3"/>
</dbReference>
<keyword evidence="3" id="KW-0808">Transferase</keyword>
<feature type="binding site" evidence="12">
    <location>
        <position position="498"/>
    </location>
    <ligand>
        <name>ATP</name>
        <dbReference type="ChEBI" id="CHEBI:30616"/>
    </ligand>
</feature>
<evidence type="ECO:0000256" key="10">
    <source>
        <dbReference type="ARBA" id="ARBA00023136"/>
    </source>
</evidence>
<dbReference type="PANTHER" id="PTHR27009">
    <property type="entry name" value="RUST RESISTANCE KINASE LR10-RELATED"/>
    <property type="match status" value="1"/>
</dbReference>
<dbReference type="SUPFAM" id="SSF56112">
    <property type="entry name" value="Protein kinase-like (PK-like)"/>
    <property type="match status" value="3"/>
</dbReference>
<reference evidence="15 16" key="1">
    <citation type="journal article" date="2023" name="Hortic Res">
        <title>The complete reference genome for grapevine (Vitis vinifera L.) genetics and breeding.</title>
        <authorList>
            <person name="Shi X."/>
            <person name="Cao S."/>
            <person name="Wang X."/>
            <person name="Huang S."/>
            <person name="Wang Y."/>
            <person name="Liu Z."/>
            <person name="Liu W."/>
            <person name="Leng X."/>
            <person name="Peng Y."/>
            <person name="Wang N."/>
            <person name="Wang Y."/>
            <person name="Ma Z."/>
            <person name="Xu X."/>
            <person name="Zhang F."/>
            <person name="Xue H."/>
            <person name="Zhong H."/>
            <person name="Wang Y."/>
            <person name="Zhang K."/>
            <person name="Velt A."/>
            <person name="Avia K."/>
            <person name="Holtgrawe D."/>
            <person name="Grimplet J."/>
            <person name="Matus J.T."/>
            <person name="Ware D."/>
            <person name="Wu X."/>
            <person name="Wang H."/>
            <person name="Liu C."/>
            <person name="Fang Y."/>
            <person name="Rustenholz C."/>
            <person name="Cheng Z."/>
            <person name="Xiao H."/>
            <person name="Zhou Y."/>
        </authorList>
    </citation>
    <scope>NUCLEOTIDE SEQUENCE [LARGE SCALE GENOMIC DNA]</scope>
    <source>
        <strain evidence="16">cv. Pinot noir / PN40024</strain>
        <tissue evidence="15">Leaf</tissue>
    </source>
</reference>
<evidence type="ECO:0000259" key="14">
    <source>
        <dbReference type="PROSITE" id="PS50011"/>
    </source>
</evidence>
<proteinExistence type="predicted"/>
<name>A0ABY9BRU2_VITVI</name>
<evidence type="ECO:0000256" key="4">
    <source>
        <dbReference type="ARBA" id="ARBA00022692"/>
    </source>
</evidence>
<keyword evidence="9 13" id="KW-1133">Transmembrane helix</keyword>
<dbReference type="EMBL" id="CP126651">
    <property type="protein sequence ID" value="WJZ84980.1"/>
    <property type="molecule type" value="Genomic_DNA"/>
</dbReference>
<feature type="domain" description="Protein kinase" evidence="14">
    <location>
        <begin position="1"/>
        <end position="305"/>
    </location>
</feature>